<protein>
    <submittedName>
        <fullName evidence="2">Uncharacterized protein</fullName>
    </submittedName>
</protein>
<evidence type="ECO:0000313" key="3">
    <source>
        <dbReference type="Proteomes" id="UP001059844"/>
    </source>
</evidence>
<reference evidence="2" key="1">
    <citation type="submission" date="2022-07" db="EMBL/GenBank/DDBJ databases">
        <title>Isolation, identification, and degradation of a PFOSA degrading strain from sewage treatment plant.</title>
        <authorList>
            <person name="Zhang L."/>
            <person name="Huo Y."/>
        </authorList>
    </citation>
    <scope>NUCLEOTIDE SEQUENCE</scope>
    <source>
        <strain evidence="2">C1</strain>
    </source>
</reference>
<dbReference type="Proteomes" id="UP001059844">
    <property type="component" value="Chromosome"/>
</dbReference>
<keyword evidence="1" id="KW-0812">Transmembrane</keyword>
<dbReference type="EMBL" id="CP101751">
    <property type="protein sequence ID" value="UUC46064.1"/>
    <property type="molecule type" value="Genomic_DNA"/>
</dbReference>
<evidence type="ECO:0000313" key="2">
    <source>
        <dbReference type="EMBL" id="UUC46064.1"/>
    </source>
</evidence>
<keyword evidence="1" id="KW-0472">Membrane</keyword>
<proteinExistence type="predicted"/>
<keyword evidence="1" id="KW-1133">Transmembrane helix</keyword>
<accession>A0ABY5ITT0</accession>
<evidence type="ECO:0000256" key="1">
    <source>
        <dbReference type="SAM" id="Phobius"/>
    </source>
</evidence>
<dbReference type="RefSeq" id="WP_256551742.1">
    <property type="nucleotide sequence ID" value="NZ_CP101751.1"/>
</dbReference>
<organism evidence="2 3">
    <name type="scientific">Flavobacterium cerinum</name>
    <dbReference type="NCBI Taxonomy" id="2502784"/>
    <lineage>
        <taxon>Bacteria</taxon>
        <taxon>Pseudomonadati</taxon>
        <taxon>Bacteroidota</taxon>
        <taxon>Flavobacteriia</taxon>
        <taxon>Flavobacteriales</taxon>
        <taxon>Flavobacteriaceae</taxon>
        <taxon>Flavobacterium</taxon>
    </lineage>
</organism>
<gene>
    <name evidence="2" type="ORF">NOX80_02390</name>
</gene>
<sequence>MNKYKQHIVILLCLIFAFPQINNAVHYFWLEHTFSYSAEKRVVVSEQHNSHNCELHIFKVPAITAITFLSFTPFIPVLPTEKPFRHFKKYGSKTIHSRFLRGPPTV</sequence>
<keyword evidence="3" id="KW-1185">Reference proteome</keyword>
<feature type="transmembrane region" description="Helical" evidence="1">
    <location>
        <begin position="57"/>
        <end position="78"/>
    </location>
</feature>
<name>A0ABY5ITT0_9FLAO</name>